<keyword evidence="1" id="KW-0175">Coiled coil</keyword>
<feature type="region of interest" description="Disordered" evidence="2">
    <location>
        <begin position="1"/>
        <end position="24"/>
    </location>
</feature>
<evidence type="ECO:0000313" key="4">
    <source>
        <dbReference type="Proteomes" id="UP001634394"/>
    </source>
</evidence>
<evidence type="ECO:0000313" key="3">
    <source>
        <dbReference type="EMBL" id="KAL3879689.1"/>
    </source>
</evidence>
<dbReference type="Proteomes" id="UP001634394">
    <property type="component" value="Unassembled WGS sequence"/>
</dbReference>
<name>A0ABD3X0D5_SINWO</name>
<keyword evidence="4" id="KW-1185">Reference proteome</keyword>
<feature type="coiled-coil region" evidence="1">
    <location>
        <begin position="25"/>
        <end position="52"/>
    </location>
</feature>
<comment type="caution">
    <text evidence="3">The sequence shown here is derived from an EMBL/GenBank/DDBJ whole genome shotgun (WGS) entry which is preliminary data.</text>
</comment>
<reference evidence="3 4" key="1">
    <citation type="submission" date="2024-11" db="EMBL/GenBank/DDBJ databases">
        <title>Chromosome-level genome assembly of the freshwater bivalve Anodonta woodiana.</title>
        <authorList>
            <person name="Chen X."/>
        </authorList>
    </citation>
    <scope>NUCLEOTIDE SEQUENCE [LARGE SCALE GENOMIC DNA]</scope>
    <source>
        <strain evidence="3">MN2024</strain>
        <tissue evidence="3">Gills</tissue>
    </source>
</reference>
<gene>
    <name evidence="3" type="ORF">ACJMK2_031976</name>
</gene>
<accession>A0ABD3X0D5</accession>
<feature type="non-terminal residue" evidence="3">
    <location>
        <position position="1"/>
    </location>
</feature>
<dbReference type="AlphaFoldDB" id="A0ABD3X0D5"/>
<proteinExistence type="predicted"/>
<evidence type="ECO:0000256" key="2">
    <source>
        <dbReference type="SAM" id="MobiDB-lite"/>
    </source>
</evidence>
<protein>
    <submittedName>
        <fullName evidence="3">Uncharacterized protein</fullName>
    </submittedName>
</protein>
<organism evidence="3 4">
    <name type="scientific">Sinanodonta woodiana</name>
    <name type="common">Chinese pond mussel</name>
    <name type="synonym">Anodonta woodiana</name>
    <dbReference type="NCBI Taxonomy" id="1069815"/>
    <lineage>
        <taxon>Eukaryota</taxon>
        <taxon>Metazoa</taxon>
        <taxon>Spiralia</taxon>
        <taxon>Lophotrochozoa</taxon>
        <taxon>Mollusca</taxon>
        <taxon>Bivalvia</taxon>
        <taxon>Autobranchia</taxon>
        <taxon>Heteroconchia</taxon>
        <taxon>Palaeoheterodonta</taxon>
        <taxon>Unionida</taxon>
        <taxon>Unionoidea</taxon>
        <taxon>Unionidae</taxon>
        <taxon>Unioninae</taxon>
        <taxon>Sinanodonta</taxon>
    </lineage>
</organism>
<dbReference type="EMBL" id="JBJQND010000004">
    <property type="protein sequence ID" value="KAL3879689.1"/>
    <property type="molecule type" value="Genomic_DNA"/>
</dbReference>
<feature type="compositionally biased region" description="Low complexity" evidence="2">
    <location>
        <begin position="8"/>
        <end position="19"/>
    </location>
</feature>
<sequence>DTEDIQTAESNENHAASSSKDMNRFHEYERNVKRLVVRVSQLKAERDGLLNRLSEIGTIQLTEHNPNVTDLSDPNRPEKVVVELSEIYDNEWTDAYENLRKKGMENSKLYEKGLLHILQDQDQIDLKGIENRIREYRRKKMTSNVKSLEEVNHAFSFDHEHTKQD</sequence>
<evidence type="ECO:0000256" key="1">
    <source>
        <dbReference type="SAM" id="Coils"/>
    </source>
</evidence>